<evidence type="ECO:0000256" key="12">
    <source>
        <dbReference type="ARBA" id="ARBA00025185"/>
    </source>
</evidence>
<dbReference type="InterPro" id="IPR050536">
    <property type="entry name" value="DtxR_MntR_Metal-Reg"/>
</dbReference>
<dbReference type="Gene3D" id="2.30.30.90">
    <property type="match status" value="1"/>
</dbReference>
<evidence type="ECO:0000313" key="15">
    <source>
        <dbReference type="EMBL" id="HHJ53310.1"/>
    </source>
</evidence>
<dbReference type="SUPFAM" id="SSF47979">
    <property type="entry name" value="Iron-dependent repressor protein, dimerization domain"/>
    <property type="match status" value="1"/>
</dbReference>
<reference evidence="15" key="1">
    <citation type="journal article" date="2020" name="mSystems">
        <title>Genome- and Community-Level Interaction Insights into Carbon Utilization and Element Cycling Functions of Hydrothermarchaeota in Hydrothermal Sediment.</title>
        <authorList>
            <person name="Zhou Z."/>
            <person name="Liu Y."/>
            <person name="Xu W."/>
            <person name="Pan J."/>
            <person name="Luo Z.H."/>
            <person name="Li M."/>
        </authorList>
    </citation>
    <scope>NUCLEOTIDE SEQUENCE [LARGE SCALE GENOMIC DNA]</scope>
    <source>
        <strain evidence="15">HyVt-527</strain>
    </source>
</reference>
<dbReference type="GO" id="GO:0003700">
    <property type="term" value="F:DNA-binding transcription factor activity"/>
    <property type="evidence" value="ECO:0007669"/>
    <property type="project" value="InterPro"/>
</dbReference>
<dbReference type="GO" id="GO:0046914">
    <property type="term" value="F:transition metal ion binding"/>
    <property type="evidence" value="ECO:0007669"/>
    <property type="project" value="InterPro"/>
</dbReference>
<dbReference type="GO" id="GO:0046983">
    <property type="term" value="F:protein dimerization activity"/>
    <property type="evidence" value="ECO:0007669"/>
    <property type="project" value="InterPro"/>
</dbReference>
<evidence type="ECO:0000256" key="10">
    <source>
        <dbReference type="ARBA" id="ARBA00023163"/>
    </source>
</evidence>
<comment type="similarity">
    <text evidence="2">Belongs to the DtxR/MntR family.</text>
</comment>
<dbReference type="Proteomes" id="UP000886124">
    <property type="component" value="Unassembled WGS sequence"/>
</dbReference>
<dbReference type="InterPro" id="IPR022689">
    <property type="entry name" value="Iron_dep_repressor"/>
</dbReference>
<dbReference type="InterPro" id="IPR036388">
    <property type="entry name" value="WH-like_DNA-bd_sf"/>
</dbReference>
<dbReference type="SMART" id="SM00899">
    <property type="entry name" value="FeoA"/>
    <property type="match status" value="1"/>
</dbReference>
<evidence type="ECO:0000256" key="13">
    <source>
        <dbReference type="ARBA" id="ARBA00032593"/>
    </source>
</evidence>
<dbReference type="GO" id="GO:0003677">
    <property type="term" value="F:DNA binding"/>
    <property type="evidence" value="ECO:0007669"/>
    <property type="project" value="UniProtKB-KW"/>
</dbReference>
<dbReference type="InterPro" id="IPR022687">
    <property type="entry name" value="HTH_DTXR"/>
</dbReference>
<dbReference type="InterPro" id="IPR036390">
    <property type="entry name" value="WH_DNA-bd_sf"/>
</dbReference>
<proteinExistence type="inferred from homology"/>
<dbReference type="EMBL" id="DROD01000576">
    <property type="protein sequence ID" value="HHJ53310.1"/>
    <property type="molecule type" value="Genomic_DNA"/>
</dbReference>
<protein>
    <recommendedName>
        <fullName evidence="4">Transcriptional regulator MntR</fullName>
    </recommendedName>
    <alternativeName>
        <fullName evidence="13">Manganese transport regulator</fullName>
    </alternativeName>
</protein>
<evidence type="ECO:0000256" key="2">
    <source>
        <dbReference type="ARBA" id="ARBA00007871"/>
    </source>
</evidence>
<dbReference type="Pfam" id="PF04023">
    <property type="entry name" value="FeoA"/>
    <property type="match status" value="1"/>
</dbReference>
<dbReference type="InterPro" id="IPR036421">
    <property type="entry name" value="Fe_dep_repressor_sf"/>
</dbReference>
<comment type="caution">
    <text evidence="15">The sequence shown here is derived from an EMBL/GenBank/DDBJ whole genome shotgun (WGS) entry which is preliminary data.</text>
</comment>
<dbReference type="AlphaFoldDB" id="A0A7V5UFG2"/>
<evidence type="ECO:0000256" key="3">
    <source>
        <dbReference type="ARBA" id="ARBA00011738"/>
    </source>
</evidence>
<keyword evidence="11" id="KW-0464">Manganese</keyword>
<evidence type="ECO:0000256" key="4">
    <source>
        <dbReference type="ARBA" id="ARBA00022386"/>
    </source>
</evidence>
<evidence type="ECO:0000256" key="6">
    <source>
        <dbReference type="ARBA" id="ARBA00022491"/>
    </source>
</evidence>
<feature type="domain" description="HTH dtxR-type" evidence="14">
    <location>
        <begin position="4"/>
        <end position="65"/>
    </location>
</feature>
<dbReference type="InterPro" id="IPR038157">
    <property type="entry name" value="FeoA_core_dom"/>
</dbReference>
<keyword evidence="9" id="KW-0010">Activator</keyword>
<evidence type="ECO:0000256" key="7">
    <source>
        <dbReference type="ARBA" id="ARBA00023015"/>
    </source>
</evidence>
<keyword evidence="8" id="KW-0238">DNA-binding</keyword>
<dbReference type="GO" id="GO:0005737">
    <property type="term" value="C:cytoplasm"/>
    <property type="evidence" value="ECO:0007669"/>
    <property type="project" value="UniProtKB-SubCell"/>
</dbReference>
<comment type="subcellular location">
    <subcellularLocation>
        <location evidence="1">Cytoplasm</location>
    </subcellularLocation>
</comment>
<evidence type="ECO:0000256" key="5">
    <source>
        <dbReference type="ARBA" id="ARBA00022490"/>
    </source>
</evidence>
<comment type="function">
    <text evidence="12">In the presence of manganese, represses expression of mntH and mntS. Up-regulates expression of mntP.</text>
</comment>
<dbReference type="Pfam" id="PF02742">
    <property type="entry name" value="Fe_dep_repr_C"/>
    <property type="match status" value="1"/>
</dbReference>
<evidence type="ECO:0000256" key="9">
    <source>
        <dbReference type="ARBA" id="ARBA00023159"/>
    </source>
</evidence>
<dbReference type="PROSITE" id="PS50944">
    <property type="entry name" value="HTH_DTXR"/>
    <property type="match status" value="1"/>
</dbReference>
<dbReference type="PANTHER" id="PTHR33238">
    <property type="entry name" value="IRON (METAL) DEPENDENT REPRESSOR, DTXR FAMILY"/>
    <property type="match status" value="1"/>
</dbReference>
<keyword evidence="5" id="KW-0963">Cytoplasm</keyword>
<keyword evidence="7" id="KW-0805">Transcription regulation</keyword>
<dbReference type="Gene3D" id="1.10.10.10">
    <property type="entry name" value="Winged helix-like DNA-binding domain superfamily/Winged helix DNA-binding domain"/>
    <property type="match status" value="1"/>
</dbReference>
<dbReference type="SMART" id="SM00529">
    <property type="entry name" value="HTH_DTXR"/>
    <property type="match status" value="1"/>
</dbReference>
<keyword evidence="10" id="KW-0804">Transcription</keyword>
<dbReference type="PANTHER" id="PTHR33238:SF11">
    <property type="entry name" value="TRANSCRIPTIONAL REGULATOR MNTR"/>
    <property type="match status" value="1"/>
</dbReference>
<evidence type="ECO:0000256" key="1">
    <source>
        <dbReference type="ARBA" id="ARBA00004496"/>
    </source>
</evidence>
<evidence type="ECO:0000259" key="14">
    <source>
        <dbReference type="PROSITE" id="PS50944"/>
    </source>
</evidence>
<sequence length="217" mass="24609">MAKISASQEDYIKLIWHLAQKERKATVQTIATMYGVSAPTVSVMLRQLARMGIVEYDKRSGARLTQKGDRLARKLIRKHRLVESFLQQVLQLDDLTVHEEAEKLEHAVSDRLMHNIADFLGYPTTDPHGSVIPEWDAEWKIVPLEQVATGESFRVQAVELSDTTIRYLNERNFKPGAVWSLEDQEPGGTSFLVTDGKRFLALSGEHARNIRVLVDNT</sequence>
<name>A0A7V5UFG2_CALAY</name>
<dbReference type="Pfam" id="PF01325">
    <property type="entry name" value="Fe_dep_repress"/>
    <property type="match status" value="1"/>
</dbReference>
<dbReference type="SUPFAM" id="SSF46785">
    <property type="entry name" value="Winged helix' DNA-binding domain"/>
    <property type="match status" value="1"/>
</dbReference>
<evidence type="ECO:0000256" key="11">
    <source>
        <dbReference type="ARBA" id="ARBA00023211"/>
    </source>
</evidence>
<accession>A0A7V5UFG2</accession>
<evidence type="ECO:0000256" key="8">
    <source>
        <dbReference type="ARBA" id="ARBA00023125"/>
    </source>
</evidence>
<dbReference type="InterPro" id="IPR001367">
    <property type="entry name" value="Fe_dep_repressor"/>
</dbReference>
<organism evidence="15">
    <name type="scientific">Caldithrix abyssi</name>
    <dbReference type="NCBI Taxonomy" id="187145"/>
    <lineage>
        <taxon>Bacteria</taxon>
        <taxon>Pseudomonadati</taxon>
        <taxon>Calditrichota</taxon>
        <taxon>Calditrichia</taxon>
        <taxon>Calditrichales</taxon>
        <taxon>Calditrichaceae</taxon>
        <taxon>Caldithrix</taxon>
    </lineage>
</organism>
<dbReference type="InterPro" id="IPR007167">
    <property type="entry name" value="Fe-transptr_FeoA-like"/>
</dbReference>
<gene>
    <name evidence="15" type="ORF">ENJ89_08970</name>
</gene>
<keyword evidence="6" id="KW-0678">Repressor</keyword>
<comment type="subunit">
    <text evidence="3">Homodimer.</text>
</comment>